<keyword evidence="1" id="KW-0812">Transmembrane</keyword>
<protein>
    <submittedName>
        <fullName evidence="3">Drug/metabolite transporter (DMT)-like permease</fullName>
    </submittedName>
</protein>
<dbReference type="AlphaFoldDB" id="A0A7W7Y3K3"/>
<dbReference type="PANTHER" id="PTHR22911:SF76">
    <property type="entry name" value="EAMA DOMAIN-CONTAINING PROTEIN"/>
    <property type="match status" value="1"/>
</dbReference>
<feature type="transmembrane region" description="Helical" evidence="1">
    <location>
        <begin position="241"/>
        <end position="260"/>
    </location>
</feature>
<dbReference type="InterPro" id="IPR000620">
    <property type="entry name" value="EamA_dom"/>
</dbReference>
<gene>
    <name evidence="3" type="ORF">HNR37_000603</name>
</gene>
<comment type="caution">
    <text evidence="3">The sequence shown here is derived from an EMBL/GenBank/DDBJ whole genome shotgun (WGS) entry which is preliminary data.</text>
</comment>
<feature type="transmembrane region" description="Helical" evidence="1">
    <location>
        <begin position="12"/>
        <end position="32"/>
    </location>
</feature>
<feature type="transmembrane region" description="Helical" evidence="1">
    <location>
        <begin position="154"/>
        <end position="173"/>
    </location>
</feature>
<proteinExistence type="predicted"/>
<feature type="transmembrane region" description="Helical" evidence="1">
    <location>
        <begin position="101"/>
        <end position="123"/>
    </location>
</feature>
<sequence length="296" mass="31105">MQKHPLSLTPKSRVTLLCITGVMILSTDALLIRLIEGTALQVTFWRALLMAVGFGILHIITTRSWRLQAIFYPDRATLLAGALFAACSLCFVAAIKHTLVANALFIVATVPLSAAAISWLALGEMVKRETWFAIAGALAGMTVIVAAGSGGGYLAGNLLAIGATVFLGAYLTVLRSGQVASALPALVIAALLTAGVAGSLAGDLTIPLSSIPWVVLLGLIVLPASFSLISLGPRHLPAPEVGLILLLEAIFGPVWVWLLLGERPAVATFVGGSLVLLSLLLRVWTARREHRKMGLH</sequence>
<feature type="transmembrane region" description="Helical" evidence="1">
    <location>
        <begin position="210"/>
        <end position="229"/>
    </location>
</feature>
<dbReference type="InterPro" id="IPR037185">
    <property type="entry name" value="EmrE-like"/>
</dbReference>
<evidence type="ECO:0000313" key="4">
    <source>
        <dbReference type="Proteomes" id="UP000528322"/>
    </source>
</evidence>
<evidence type="ECO:0000259" key="2">
    <source>
        <dbReference type="Pfam" id="PF00892"/>
    </source>
</evidence>
<feature type="transmembrane region" description="Helical" evidence="1">
    <location>
        <begin position="185"/>
        <end position="204"/>
    </location>
</feature>
<feature type="transmembrane region" description="Helical" evidence="1">
    <location>
        <begin position="77"/>
        <end position="95"/>
    </location>
</feature>
<keyword evidence="1" id="KW-0472">Membrane</keyword>
<feature type="transmembrane region" description="Helical" evidence="1">
    <location>
        <begin position="266"/>
        <end position="284"/>
    </location>
</feature>
<feature type="transmembrane region" description="Helical" evidence="1">
    <location>
        <begin position="130"/>
        <end position="148"/>
    </location>
</feature>
<evidence type="ECO:0000256" key="1">
    <source>
        <dbReference type="SAM" id="Phobius"/>
    </source>
</evidence>
<dbReference type="PANTHER" id="PTHR22911">
    <property type="entry name" value="ACYL-MALONYL CONDENSING ENZYME-RELATED"/>
    <property type="match status" value="1"/>
</dbReference>
<dbReference type="GO" id="GO:0016020">
    <property type="term" value="C:membrane"/>
    <property type="evidence" value="ECO:0007669"/>
    <property type="project" value="InterPro"/>
</dbReference>
<dbReference type="SUPFAM" id="SSF103481">
    <property type="entry name" value="Multidrug resistance efflux transporter EmrE"/>
    <property type="match status" value="2"/>
</dbReference>
<name>A0A7W7Y3K3_9BACT</name>
<organism evidence="3 4">
    <name type="scientific">Desulfurispira natronophila</name>
    <dbReference type="NCBI Taxonomy" id="682562"/>
    <lineage>
        <taxon>Bacteria</taxon>
        <taxon>Pseudomonadati</taxon>
        <taxon>Chrysiogenota</taxon>
        <taxon>Chrysiogenia</taxon>
        <taxon>Chrysiogenales</taxon>
        <taxon>Chrysiogenaceae</taxon>
        <taxon>Desulfurispira</taxon>
    </lineage>
</organism>
<feature type="domain" description="EamA" evidence="2">
    <location>
        <begin position="16"/>
        <end position="145"/>
    </location>
</feature>
<accession>A0A7W7Y3K3</accession>
<dbReference type="EMBL" id="JACHID010000003">
    <property type="protein sequence ID" value="MBB5021294.1"/>
    <property type="molecule type" value="Genomic_DNA"/>
</dbReference>
<reference evidence="3 4" key="1">
    <citation type="submission" date="2020-08" db="EMBL/GenBank/DDBJ databases">
        <title>Genomic Encyclopedia of Type Strains, Phase IV (KMG-IV): sequencing the most valuable type-strain genomes for metagenomic binning, comparative biology and taxonomic classification.</title>
        <authorList>
            <person name="Goeker M."/>
        </authorList>
    </citation>
    <scope>NUCLEOTIDE SEQUENCE [LARGE SCALE GENOMIC DNA]</scope>
    <source>
        <strain evidence="3 4">DSM 22071</strain>
    </source>
</reference>
<evidence type="ECO:0000313" key="3">
    <source>
        <dbReference type="EMBL" id="MBB5021294.1"/>
    </source>
</evidence>
<keyword evidence="4" id="KW-1185">Reference proteome</keyword>
<dbReference type="Pfam" id="PF00892">
    <property type="entry name" value="EamA"/>
    <property type="match status" value="1"/>
</dbReference>
<dbReference type="RefSeq" id="WP_183729737.1">
    <property type="nucleotide sequence ID" value="NZ_JACHID010000003.1"/>
</dbReference>
<dbReference type="Proteomes" id="UP000528322">
    <property type="component" value="Unassembled WGS sequence"/>
</dbReference>
<keyword evidence="1" id="KW-1133">Transmembrane helix</keyword>
<feature type="transmembrane region" description="Helical" evidence="1">
    <location>
        <begin position="44"/>
        <end position="65"/>
    </location>
</feature>